<evidence type="ECO:0000313" key="1">
    <source>
        <dbReference type="EMBL" id="RXR33621.1"/>
    </source>
</evidence>
<keyword evidence="2" id="KW-1185">Reference proteome</keyword>
<dbReference type="Proteomes" id="UP000289734">
    <property type="component" value="Unassembled WGS sequence"/>
</dbReference>
<dbReference type="EMBL" id="SBKQ01000004">
    <property type="protein sequence ID" value="RXR33621.1"/>
    <property type="molecule type" value="Genomic_DNA"/>
</dbReference>
<dbReference type="PROSITE" id="PS51257">
    <property type="entry name" value="PROKAR_LIPOPROTEIN"/>
    <property type="match status" value="1"/>
</dbReference>
<accession>A0A4Q1KTV5</accession>
<gene>
    <name evidence="1" type="ORF">EQG68_05185</name>
</gene>
<dbReference type="OrthoDB" id="1350910at2"/>
<dbReference type="RefSeq" id="WP_129463721.1">
    <property type="nucleotide sequence ID" value="NZ_SBKQ01000004.1"/>
</dbReference>
<organism evidence="1 2">
    <name type="scientific">Flavobacterium piscinae</name>
    <dbReference type="NCBI Taxonomy" id="2506424"/>
    <lineage>
        <taxon>Bacteria</taxon>
        <taxon>Pseudomonadati</taxon>
        <taxon>Bacteroidota</taxon>
        <taxon>Flavobacteriia</taxon>
        <taxon>Flavobacteriales</taxon>
        <taxon>Flavobacteriaceae</taxon>
        <taxon>Flavobacterium</taxon>
    </lineage>
</organism>
<sequence length="184" mass="21058">MKSKILIIAFTLLFTLISCKGEKDNILNPENTLKDEKKNEFFSVEMSVICTREDNFAVYYTEDGTINFTGEKAIWSGVLGQEGSQKVMFNFPEDVIPTHIRFDLGFNKEQGDITVEKFKLDYYGKSFEAKGSDFLKYFIQNDSVKTEINEVNGTITILKNPKGFSPPFYYPHQALLDEISKITN</sequence>
<comment type="caution">
    <text evidence="1">The sequence shown here is derived from an EMBL/GenBank/DDBJ whole genome shotgun (WGS) entry which is preliminary data.</text>
</comment>
<name>A0A4Q1KTV5_9FLAO</name>
<protein>
    <submittedName>
        <fullName evidence="1">Uncharacterized protein</fullName>
    </submittedName>
</protein>
<reference evidence="2" key="1">
    <citation type="submission" date="2019-01" db="EMBL/GenBank/DDBJ databases">
        <title>Cytophagaceae bacterium strain CAR-16.</title>
        <authorList>
            <person name="Chen W.-M."/>
        </authorList>
    </citation>
    <scope>NUCLEOTIDE SEQUENCE [LARGE SCALE GENOMIC DNA]</scope>
    <source>
        <strain evidence="2">ICH-30</strain>
    </source>
</reference>
<dbReference type="AlphaFoldDB" id="A0A4Q1KTV5"/>
<evidence type="ECO:0000313" key="2">
    <source>
        <dbReference type="Proteomes" id="UP000289734"/>
    </source>
</evidence>
<proteinExistence type="predicted"/>